<reference evidence="1" key="1">
    <citation type="submission" date="2021-06" db="EMBL/GenBank/DDBJ databases">
        <authorList>
            <person name="Kallberg Y."/>
            <person name="Tangrot J."/>
            <person name="Rosling A."/>
        </authorList>
    </citation>
    <scope>NUCLEOTIDE SEQUENCE</scope>
    <source>
        <strain evidence="1">MA461A</strain>
    </source>
</reference>
<dbReference type="EMBL" id="CAJVQC010166280">
    <property type="protein sequence ID" value="CAG8849573.1"/>
    <property type="molecule type" value="Genomic_DNA"/>
</dbReference>
<accession>A0ACA9SW69</accession>
<comment type="caution">
    <text evidence="1">The sequence shown here is derived from an EMBL/GenBank/DDBJ whole genome shotgun (WGS) entry which is preliminary data.</text>
</comment>
<keyword evidence="2" id="KW-1185">Reference proteome</keyword>
<sequence length="57" mass="6315">IVDNFSIVHNLPISPAFGVFIAYIQDESITEGETAAFHLKRNAYDGIISFQVTMSIL</sequence>
<organism evidence="1 2">
    <name type="scientific">Racocetra persica</name>
    <dbReference type="NCBI Taxonomy" id="160502"/>
    <lineage>
        <taxon>Eukaryota</taxon>
        <taxon>Fungi</taxon>
        <taxon>Fungi incertae sedis</taxon>
        <taxon>Mucoromycota</taxon>
        <taxon>Glomeromycotina</taxon>
        <taxon>Glomeromycetes</taxon>
        <taxon>Diversisporales</taxon>
        <taxon>Gigasporaceae</taxon>
        <taxon>Racocetra</taxon>
    </lineage>
</organism>
<evidence type="ECO:0000313" key="1">
    <source>
        <dbReference type="EMBL" id="CAG8849573.1"/>
    </source>
</evidence>
<dbReference type="Proteomes" id="UP000789920">
    <property type="component" value="Unassembled WGS sequence"/>
</dbReference>
<gene>
    <name evidence="1" type="ORF">RPERSI_LOCUS35653</name>
</gene>
<name>A0ACA9SW69_9GLOM</name>
<evidence type="ECO:0000313" key="2">
    <source>
        <dbReference type="Proteomes" id="UP000789920"/>
    </source>
</evidence>
<feature type="non-terminal residue" evidence="1">
    <location>
        <position position="1"/>
    </location>
</feature>
<protein>
    <submittedName>
        <fullName evidence="1">7293_t:CDS:1</fullName>
    </submittedName>
</protein>
<feature type="non-terminal residue" evidence="1">
    <location>
        <position position="57"/>
    </location>
</feature>
<proteinExistence type="predicted"/>